<keyword evidence="4" id="KW-0963">Cytoplasm</keyword>
<dbReference type="Pfam" id="PF02784">
    <property type="entry name" value="Orn_Arg_deC_N"/>
    <property type="match status" value="1"/>
</dbReference>
<evidence type="ECO:0000256" key="3">
    <source>
        <dbReference type="ARBA" id="ARBA00008872"/>
    </source>
</evidence>
<keyword evidence="7" id="KW-0620">Polyamine biosynthesis</keyword>
<dbReference type="PRINTS" id="PR01182">
    <property type="entry name" value="ORNDCRBXLASE"/>
</dbReference>
<feature type="active site" description="Proton donor" evidence="15">
    <location>
        <position position="362"/>
    </location>
</feature>
<dbReference type="InParanoid" id="A0A4V3SI96"/>
<dbReference type="Gene3D" id="2.40.37.10">
    <property type="entry name" value="Lyase, Ornithine Decarboxylase, Chain A, domain 1"/>
    <property type="match status" value="1"/>
</dbReference>
<name>A0A4V3SI96_9PEZI</name>
<dbReference type="Proteomes" id="UP000298138">
    <property type="component" value="Unassembled WGS sequence"/>
</dbReference>
<dbReference type="GO" id="GO:0033387">
    <property type="term" value="P:putrescine biosynthetic process from arginine, via ornithine"/>
    <property type="evidence" value="ECO:0007669"/>
    <property type="project" value="TreeGrafter"/>
</dbReference>
<sequence length="423" mass="46556">MSAHKRRFSQSHACTKSLAQEQIFRALENHIESIDHDVCDAGGEDAFFVADLGEVYRQHMRWKVHLPRVEPFYAVKCNRDPKVIQLLAALGTGFDCASKAEINQILDMGVDPSRIIYANPCKTASYVRYAAEKNVQMMTFDNAEELYKVKRHFPNAQLILRIATDDSKALCRLSLKFGAPMDTVLSLLELAKQLELNVIGCSFHVGSGSTDPTAFVTAVRDARTVFDLAAAVGYDMHLLDVGGGYGDDNFEAIAALLGPAINLHFPPSVRVIAEPGRYYVVGAFTLAAHVIARRAVPGDVLNGGKSSYMLYLNDGVYGNFSGILFDHQHPVPKVLKRGDNYCFNAPTKSSSLIRYSIWGPTCDGIDCISASANLPDVLEVGDWLYFTDMGAYNKCSASKFNGFHDEHLVHYIVSEPGAEALLM</sequence>
<comment type="cofactor">
    <cofactor evidence="1 15">
        <name>pyridoxal 5'-phosphate</name>
        <dbReference type="ChEBI" id="CHEBI:597326"/>
    </cofactor>
</comment>
<dbReference type="PRINTS" id="PR01179">
    <property type="entry name" value="ODADCRBXLASE"/>
</dbReference>
<evidence type="ECO:0000256" key="4">
    <source>
        <dbReference type="ARBA" id="ARBA00022490"/>
    </source>
</evidence>
<evidence type="ECO:0000256" key="8">
    <source>
        <dbReference type="ARBA" id="ARBA00023239"/>
    </source>
</evidence>
<dbReference type="PANTHER" id="PTHR11482:SF6">
    <property type="entry name" value="ORNITHINE DECARBOXYLASE 1-RELATED"/>
    <property type="match status" value="1"/>
</dbReference>
<dbReference type="InterPro" id="IPR022657">
    <property type="entry name" value="De-COase2_CS"/>
</dbReference>
<comment type="subcellular location">
    <subcellularLocation>
        <location evidence="2">Cytoplasm</location>
    </subcellularLocation>
</comment>
<comment type="similarity">
    <text evidence="3">Belongs to the Orn/Lys/Arg decarboxylase class-II family.</text>
</comment>
<comment type="function">
    <text evidence="11">Catalyzes the first and rate-limiting step of polyamine biosynthesis that converts ornithine into putrescine, which is the precursor for the polyamines, spermidine and spermine. Polyamines are essential for cell proliferation and are implicated in cellular processes, ranging from DNA replication to apoptosis.</text>
</comment>
<evidence type="ECO:0000313" key="17">
    <source>
        <dbReference type="EMBL" id="TGZ79314.1"/>
    </source>
</evidence>
<evidence type="ECO:0000256" key="11">
    <source>
        <dbReference type="ARBA" id="ARBA00037173"/>
    </source>
</evidence>
<comment type="catalytic activity">
    <reaction evidence="14">
        <text>L-ornithine + H(+) = putrescine + CO2</text>
        <dbReference type="Rhea" id="RHEA:22964"/>
        <dbReference type="ChEBI" id="CHEBI:15378"/>
        <dbReference type="ChEBI" id="CHEBI:16526"/>
        <dbReference type="ChEBI" id="CHEBI:46911"/>
        <dbReference type="ChEBI" id="CHEBI:326268"/>
        <dbReference type="EC" id="4.1.1.17"/>
    </reaction>
</comment>
<evidence type="ECO:0000256" key="14">
    <source>
        <dbReference type="ARBA" id="ARBA00049127"/>
    </source>
</evidence>
<dbReference type="InterPro" id="IPR022653">
    <property type="entry name" value="De-COase2_pyr-phos_BS"/>
</dbReference>
<dbReference type="GO" id="GO:0005737">
    <property type="term" value="C:cytoplasm"/>
    <property type="evidence" value="ECO:0007669"/>
    <property type="project" value="UniProtKB-SubCell"/>
</dbReference>
<evidence type="ECO:0000256" key="15">
    <source>
        <dbReference type="PIRSR" id="PIRSR600183-50"/>
    </source>
</evidence>
<feature type="modified residue" description="N6-(pyridoxal phosphate)lysine" evidence="15">
    <location>
        <position position="76"/>
    </location>
</feature>
<dbReference type="InterPro" id="IPR029066">
    <property type="entry name" value="PLP-binding_barrel"/>
</dbReference>
<dbReference type="SUPFAM" id="SSF51419">
    <property type="entry name" value="PLP-binding barrel"/>
    <property type="match status" value="1"/>
</dbReference>
<accession>A0A4V3SI96</accession>
<dbReference type="Gene3D" id="3.20.20.10">
    <property type="entry name" value="Alanine racemase"/>
    <property type="match status" value="1"/>
</dbReference>
<keyword evidence="5" id="KW-0210">Decarboxylase</keyword>
<dbReference type="SUPFAM" id="SSF50621">
    <property type="entry name" value="Alanine racemase C-terminal domain-like"/>
    <property type="match status" value="1"/>
</dbReference>
<keyword evidence="6 15" id="KW-0663">Pyridoxal phosphate</keyword>
<dbReference type="FunCoup" id="A0A4V3SI96">
    <property type="interactions" value="1436"/>
</dbReference>
<evidence type="ECO:0000256" key="6">
    <source>
        <dbReference type="ARBA" id="ARBA00022898"/>
    </source>
</evidence>
<keyword evidence="18" id="KW-1185">Reference proteome</keyword>
<evidence type="ECO:0000256" key="1">
    <source>
        <dbReference type="ARBA" id="ARBA00001933"/>
    </source>
</evidence>
<dbReference type="CDD" id="cd00622">
    <property type="entry name" value="PLPDE_III_ODC"/>
    <property type="match status" value="1"/>
</dbReference>
<dbReference type="InterPro" id="IPR009006">
    <property type="entry name" value="Ala_racemase/Decarboxylase_C"/>
</dbReference>
<dbReference type="PROSITE" id="PS00879">
    <property type="entry name" value="ODR_DC_2_2"/>
    <property type="match status" value="1"/>
</dbReference>
<dbReference type="PROSITE" id="PS00878">
    <property type="entry name" value="ODR_DC_2_1"/>
    <property type="match status" value="1"/>
</dbReference>
<evidence type="ECO:0000256" key="12">
    <source>
        <dbReference type="ARBA" id="ARBA00039485"/>
    </source>
</evidence>
<dbReference type="InterPro" id="IPR000183">
    <property type="entry name" value="Orn/DAP/Arg_de-COase"/>
</dbReference>
<evidence type="ECO:0000256" key="5">
    <source>
        <dbReference type="ARBA" id="ARBA00022793"/>
    </source>
</evidence>
<dbReference type="AlphaFoldDB" id="A0A4V3SI96"/>
<comment type="subunit">
    <text evidence="13">Homodimer. Only the dimer is catalytically active, as the active sites are constructed of residues from both monomers.</text>
</comment>
<proteinExistence type="inferred from homology"/>
<comment type="pathway">
    <text evidence="9">Amine and polyamine biosynthesis; putrescine biosynthesis via L-ornithine pathway; putrescine from L-ornithine: step 1/1.</text>
</comment>
<keyword evidence="8" id="KW-0456">Lyase</keyword>
<dbReference type="OrthoDB" id="5034579at2759"/>
<dbReference type="GO" id="GO:0004586">
    <property type="term" value="F:ornithine decarboxylase activity"/>
    <property type="evidence" value="ECO:0007669"/>
    <property type="project" value="UniProtKB-EC"/>
</dbReference>
<dbReference type="EC" id="4.1.1.17" evidence="10"/>
<organism evidence="17 18">
    <name type="scientific">Ascodesmis nigricans</name>
    <dbReference type="NCBI Taxonomy" id="341454"/>
    <lineage>
        <taxon>Eukaryota</taxon>
        <taxon>Fungi</taxon>
        <taxon>Dikarya</taxon>
        <taxon>Ascomycota</taxon>
        <taxon>Pezizomycotina</taxon>
        <taxon>Pezizomycetes</taxon>
        <taxon>Pezizales</taxon>
        <taxon>Ascodesmidaceae</taxon>
        <taxon>Ascodesmis</taxon>
    </lineage>
</organism>
<dbReference type="STRING" id="341454.A0A4V3SI96"/>
<evidence type="ECO:0000256" key="9">
    <source>
        <dbReference type="ARBA" id="ARBA00034115"/>
    </source>
</evidence>
<evidence type="ECO:0000256" key="7">
    <source>
        <dbReference type="ARBA" id="ARBA00023115"/>
    </source>
</evidence>
<dbReference type="InterPro" id="IPR002433">
    <property type="entry name" value="Orn_de-COase"/>
</dbReference>
<evidence type="ECO:0000313" key="18">
    <source>
        <dbReference type="Proteomes" id="UP000298138"/>
    </source>
</evidence>
<dbReference type="InterPro" id="IPR022644">
    <property type="entry name" value="De-COase2_N"/>
</dbReference>
<evidence type="ECO:0000259" key="16">
    <source>
        <dbReference type="Pfam" id="PF02784"/>
    </source>
</evidence>
<dbReference type="PANTHER" id="PTHR11482">
    <property type="entry name" value="ARGININE/DIAMINOPIMELATE/ORNITHINE DECARBOXYLASE"/>
    <property type="match status" value="1"/>
</dbReference>
<reference evidence="17 18" key="1">
    <citation type="submission" date="2019-04" db="EMBL/GenBank/DDBJ databases">
        <title>Comparative genomics and transcriptomics to analyze fruiting body development in filamentous ascomycetes.</title>
        <authorList>
            <consortium name="DOE Joint Genome Institute"/>
            <person name="Lutkenhaus R."/>
            <person name="Traeger S."/>
            <person name="Breuer J."/>
            <person name="Kuo A."/>
            <person name="Lipzen A."/>
            <person name="Pangilinan J."/>
            <person name="Dilworth D."/>
            <person name="Sandor L."/>
            <person name="Poggeler S."/>
            <person name="Barry K."/>
            <person name="Grigoriev I.V."/>
            <person name="Nowrousian M."/>
        </authorList>
    </citation>
    <scope>NUCLEOTIDE SEQUENCE [LARGE SCALE GENOMIC DNA]</scope>
    <source>
        <strain evidence="17 18">CBS 389.68</strain>
    </source>
</reference>
<dbReference type="FunFam" id="3.20.20.10:FF:000005">
    <property type="entry name" value="Ornithine decarboxylase"/>
    <property type="match status" value="1"/>
</dbReference>
<feature type="domain" description="Orn/DAP/Arg decarboxylase 2 N-terminal" evidence="16">
    <location>
        <begin position="52"/>
        <end position="280"/>
    </location>
</feature>
<evidence type="ECO:0000256" key="13">
    <source>
        <dbReference type="ARBA" id="ARBA00046672"/>
    </source>
</evidence>
<evidence type="ECO:0000256" key="10">
    <source>
        <dbReference type="ARBA" id="ARBA00034138"/>
    </source>
</evidence>
<evidence type="ECO:0000256" key="2">
    <source>
        <dbReference type="ARBA" id="ARBA00004496"/>
    </source>
</evidence>
<dbReference type="EMBL" id="ML220132">
    <property type="protein sequence ID" value="TGZ79314.1"/>
    <property type="molecule type" value="Genomic_DNA"/>
</dbReference>
<protein>
    <recommendedName>
        <fullName evidence="12">Ornithine decarboxylase</fullName>
        <ecNumber evidence="10">4.1.1.17</ecNumber>
    </recommendedName>
</protein>
<dbReference type="FunFam" id="2.40.37.10:FF:000010">
    <property type="entry name" value="Ornithine decarboxylase"/>
    <property type="match status" value="1"/>
</dbReference>
<gene>
    <name evidence="17" type="ORF">EX30DRAFT_309011</name>
</gene>